<dbReference type="EMBL" id="KB822720">
    <property type="protein sequence ID" value="ETN40423.1"/>
    <property type="molecule type" value="Genomic_DNA"/>
</dbReference>
<dbReference type="Pfam" id="PF23358">
    <property type="entry name" value="OST48_MD"/>
    <property type="match status" value="1"/>
</dbReference>
<dbReference type="InParanoid" id="W2RXE0"/>
<dbReference type="RefSeq" id="XP_008717266.1">
    <property type="nucleotide sequence ID" value="XM_008719044.1"/>
</dbReference>
<evidence type="ECO:0000313" key="11">
    <source>
        <dbReference type="EMBL" id="ETN40423.1"/>
    </source>
</evidence>
<feature type="transmembrane region" description="Helical" evidence="8">
    <location>
        <begin position="441"/>
        <end position="462"/>
    </location>
</feature>
<reference evidence="11 12" key="1">
    <citation type="submission" date="2013-03" db="EMBL/GenBank/DDBJ databases">
        <title>The Genome Sequence of Phialophora europaea CBS 101466.</title>
        <authorList>
            <consortium name="The Broad Institute Genomics Platform"/>
            <person name="Cuomo C."/>
            <person name="de Hoog S."/>
            <person name="Gorbushina A."/>
            <person name="Walker B."/>
            <person name="Young S.K."/>
            <person name="Zeng Q."/>
            <person name="Gargeya S."/>
            <person name="Fitzgerald M."/>
            <person name="Haas B."/>
            <person name="Abouelleil A."/>
            <person name="Allen A.W."/>
            <person name="Alvarado L."/>
            <person name="Arachchi H.M."/>
            <person name="Berlin A.M."/>
            <person name="Chapman S.B."/>
            <person name="Gainer-Dewar J."/>
            <person name="Goldberg J."/>
            <person name="Griggs A."/>
            <person name="Gujja S."/>
            <person name="Hansen M."/>
            <person name="Howarth C."/>
            <person name="Imamovic A."/>
            <person name="Ireland A."/>
            <person name="Larimer J."/>
            <person name="McCowan C."/>
            <person name="Murphy C."/>
            <person name="Pearson M."/>
            <person name="Poon T.W."/>
            <person name="Priest M."/>
            <person name="Roberts A."/>
            <person name="Saif S."/>
            <person name="Shea T."/>
            <person name="Sisk P."/>
            <person name="Sykes S."/>
            <person name="Wortman J."/>
            <person name="Nusbaum C."/>
            <person name="Birren B."/>
        </authorList>
    </citation>
    <scope>NUCLEOTIDE SEQUENCE [LARGE SCALE GENOMIC DNA]</scope>
    <source>
        <strain evidence="11 12">CBS 101466</strain>
    </source>
</reference>
<comment type="similarity">
    <text evidence="3 8">Belongs to the DDOST 48 kDa subunit family.</text>
</comment>
<evidence type="ECO:0000256" key="8">
    <source>
        <dbReference type="RuleBase" id="RU361142"/>
    </source>
</evidence>
<dbReference type="Pfam" id="PF03345">
    <property type="entry name" value="OST48_N"/>
    <property type="match status" value="1"/>
</dbReference>
<evidence type="ECO:0000256" key="6">
    <source>
        <dbReference type="ARBA" id="ARBA00022989"/>
    </source>
</evidence>
<evidence type="ECO:0000313" key="12">
    <source>
        <dbReference type="Proteomes" id="UP000030752"/>
    </source>
</evidence>
<evidence type="ECO:0000256" key="7">
    <source>
        <dbReference type="ARBA" id="ARBA00023136"/>
    </source>
</evidence>
<dbReference type="GO" id="GO:0008250">
    <property type="term" value="C:oligosaccharyltransferase complex"/>
    <property type="evidence" value="ECO:0007669"/>
    <property type="project" value="TreeGrafter"/>
</dbReference>
<feature type="domain" description="OST48 middle" evidence="10">
    <location>
        <begin position="323"/>
        <end position="462"/>
    </location>
</feature>
<evidence type="ECO:0000256" key="5">
    <source>
        <dbReference type="ARBA" id="ARBA00022824"/>
    </source>
</evidence>
<dbReference type="STRING" id="1220924.W2RXE0"/>
<accession>W2RXE0</accession>
<evidence type="ECO:0000259" key="9">
    <source>
        <dbReference type="Pfam" id="PF03345"/>
    </source>
</evidence>
<comment type="subunit">
    <text evidence="8">Component of the oligosaccharyltransferase (OST) complex.</text>
</comment>
<keyword evidence="7 8" id="KW-0472">Membrane</keyword>
<evidence type="ECO:0000259" key="10">
    <source>
        <dbReference type="Pfam" id="PF23358"/>
    </source>
</evidence>
<sequence>MRLAFSSLCLLLWSCLWSAVCAKSAVGDRILVVMEDEGQRGEYAQFWKDLELRDFKLSFESPKTEDLSLFRHGELAYEHLILTPPKSKGYGPSLTPKALLAFTNAGGNILLGLSAQSGTPSAISSLLLELDIALPSDRSALVVDHFNYDSASSPDKHEVLLLPRPGPPRPDVVNFFGGSGLVALPNTVGQSLGNTSPLLAPILKASNTAFSYSPAEETDSEAGDDGFATGTQLSLITAMQARNSARFTVLGSLEMLSDKWFNAKVKGNDGKSVATVNREFAQQLTEWAFKEVGVLRVDNVEHHLIEEGDAAKPAANSTQVGFSNPEIYRIKNDVEFSITLSQWSRDHWAPFTLPAGDSVQLEFSMLSPFHRLALSPVRTSVNSTTFATSFTTPDQHGIFAFKVNYKRPFLTSVEEKRQVTVRHFAHDEYVRSFRIQGAVPWVTGLWGIVVGWVLFVGVWLYAEPREVRREKSMVSQ</sequence>
<evidence type="ECO:0000256" key="1">
    <source>
        <dbReference type="ARBA" id="ARBA00004479"/>
    </source>
</evidence>
<dbReference type="AlphaFoldDB" id="W2RXE0"/>
<dbReference type="InterPro" id="IPR055457">
    <property type="entry name" value="OST48_N"/>
</dbReference>
<dbReference type="FunCoup" id="W2RXE0">
    <property type="interactions" value="1030"/>
</dbReference>
<comment type="pathway">
    <text evidence="2 8">Protein modification; protein glycosylation.</text>
</comment>
<comment type="function">
    <text evidence="8">Subunit of the oligosaccharyl transferase (OST) complex that catalyzes the initial transfer of a defined glycan (Glc(3)Man(9)GlcNAc(2) in eukaryotes) from the lipid carrier dolichol-pyrophosphate to an asparagine residue within an Asn-X-Ser/Thr consensus motif in nascent polypeptide chains, the first step in protein N-glycosylation. N-glycosylation occurs cotranslationally and the complex associates with the Sec61 complex at the channel-forming translocon complex that mediates protein translocation across the endoplasmic reticulum (ER).</text>
</comment>
<dbReference type="InterPro" id="IPR005013">
    <property type="entry name" value="DDOST_48_kDa_subunit"/>
</dbReference>
<keyword evidence="6 8" id="KW-1133">Transmembrane helix</keyword>
<dbReference type="InterPro" id="IPR055459">
    <property type="entry name" value="OST48_MD"/>
</dbReference>
<protein>
    <recommendedName>
        <fullName evidence="8">Dolichyl-diphosphooligosaccharide--protein glycosyltransferase subunit WBP1</fullName>
        <shortName evidence="8">Oligosaccharyl transferase subunit WBP1</shortName>
    </recommendedName>
</protein>
<keyword evidence="8" id="KW-0732">Signal</keyword>
<dbReference type="VEuPathDB" id="FungiDB:HMPREF1541_04700"/>
<dbReference type="GO" id="GO:0018279">
    <property type="term" value="P:protein N-linked glycosylation via asparagine"/>
    <property type="evidence" value="ECO:0007669"/>
    <property type="project" value="UniProtKB-UniRule"/>
</dbReference>
<dbReference type="OrthoDB" id="29105at2759"/>
<evidence type="ECO:0000256" key="4">
    <source>
        <dbReference type="ARBA" id="ARBA00022692"/>
    </source>
</evidence>
<gene>
    <name evidence="11" type="ORF">HMPREF1541_04700</name>
</gene>
<name>W2RXE0_CYPE1</name>
<proteinExistence type="inferred from homology"/>
<dbReference type="HOGENOM" id="CLU_031804_1_0_1"/>
<keyword evidence="5 8" id="KW-0256">Endoplasmic reticulum</keyword>
<dbReference type="PANTHER" id="PTHR10830:SF0">
    <property type="entry name" value="DOLICHYL-DIPHOSPHOOLIGOSACCHARIDE--PROTEIN GLYCOSYLTRANSFERASE 48 KDA SUBUNIT"/>
    <property type="match status" value="1"/>
</dbReference>
<evidence type="ECO:0000256" key="2">
    <source>
        <dbReference type="ARBA" id="ARBA00004922"/>
    </source>
</evidence>
<keyword evidence="12" id="KW-1185">Reference proteome</keyword>
<feature type="chain" id="PRO_5005149971" description="Dolichyl-diphosphooligosaccharide--protein glycosyltransferase subunit WBP1" evidence="8">
    <location>
        <begin position="23"/>
        <end position="476"/>
    </location>
</feature>
<comment type="subcellular location">
    <subcellularLocation>
        <location evidence="8">Endoplasmic reticulum membrane</location>
        <topology evidence="8">Single-pass type I membrane protein</topology>
    </subcellularLocation>
    <subcellularLocation>
        <location evidence="1">Membrane</location>
        <topology evidence="1">Single-pass type I membrane protein</topology>
    </subcellularLocation>
</comment>
<organism evidence="11 12">
    <name type="scientific">Cyphellophora europaea (strain CBS 101466)</name>
    <name type="common">Phialophora europaea</name>
    <dbReference type="NCBI Taxonomy" id="1220924"/>
    <lineage>
        <taxon>Eukaryota</taxon>
        <taxon>Fungi</taxon>
        <taxon>Dikarya</taxon>
        <taxon>Ascomycota</taxon>
        <taxon>Pezizomycotina</taxon>
        <taxon>Eurotiomycetes</taxon>
        <taxon>Chaetothyriomycetidae</taxon>
        <taxon>Chaetothyriales</taxon>
        <taxon>Cyphellophoraceae</taxon>
        <taxon>Cyphellophora</taxon>
    </lineage>
</organism>
<keyword evidence="4 8" id="KW-0812">Transmembrane</keyword>
<evidence type="ECO:0000256" key="3">
    <source>
        <dbReference type="ARBA" id="ARBA00008743"/>
    </source>
</evidence>
<dbReference type="PANTHER" id="PTHR10830">
    <property type="entry name" value="DOLICHYL-DIPHOSPHOOLIGOSACCHARIDE--PROTEIN GLYCOSYLTRANSFERASE 48 KDA SUBUNIT"/>
    <property type="match status" value="1"/>
</dbReference>
<dbReference type="Proteomes" id="UP000030752">
    <property type="component" value="Unassembled WGS sequence"/>
</dbReference>
<dbReference type="eggNOG" id="KOG2754">
    <property type="taxonomic scope" value="Eukaryota"/>
</dbReference>
<dbReference type="UniPathway" id="UPA00378"/>
<dbReference type="GeneID" id="19972039"/>
<feature type="signal peptide" evidence="8">
    <location>
        <begin position="1"/>
        <end position="22"/>
    </location>
</feature>
<feature type="domain" description="OST48 N-terminal" evidence="9">
    <location>
        <begin position="29"/>
        <end position="288"/>
    </location>
</feature>